<feature type="domain" description="Pesticidal crystal protein Cry22Aa Ig-like" evidence="3">
    <location>
        <begin position="1537"/>
        <end position="1607"/>
    </location>
</feature>
<sequence length="1703" mass="182560">MRKIVALVTTMLLATAAVPFTNTTMAATLKPAGAVKQPTAVTISSVGATVAPVNGNYFFTAGQTIKMSVAFETSSPSVKCDMESVIPISINGTQDWLRVFDAVFEGYSPPVYARGITADMASGAISIQRGPDSCGPSDGVNLPMNGWNANANGTTYFTDGTSMNNVDYFKSLIATPMYIDNTAPSIDFGNLPVDTSYKKSLGITLTANDLPLNENLKLYYTWTQTQTAPLPTAINTGIASGTAVPDPAAPGTYFLHARVVDVVGHEVVQTKGPFYLDNTVPTLTFGKQSDATYKKSHGVTVTTSDTPLTANTTLYYTWSQSASAPAASAISNNLLNGAAPIDPTGTGSYYLHAKAVDLAANTIIKSAGPFNYDNQGPTATITPNSGVAKASHTITYTVTDANAGLKQVNYEWLKDGTSYSTGTGSIAGGTLAVPNTAEGSYKLKLTMKDNLDNVSTQESSTYIIDKTAPSVTFTTQGNPVPAPSTQVGFTLQESKGTLGQAHYIWSTDVTTPPASDSRWQQIFDGTGAKTTWTTTLTSPPTANGLTYLYIKTSDSAGNIGFAKTTQGFKLDTTAPTVSFTLNSTTGYSKSVTTALNVTDNITTALASFVIKYKIDQVATTDGNDTSWNTSTSNEFSMTGQTGNFYIHAKVYDEAGNATVVNSGAFKLDNTSPTGTLLIPNKVTNITTVPIQLNATDAQGSVDKMRFAIDGGVWGNLETYVSTPPLKQITIPATQGVHTIAVQFIDALGNYSTTYSDTVTYDTVKPVLNKIVYSTTSWTNQPVSATLSATDNVTPAADIIVDSVTAATYQFQSNGVYTFTFRDKAGNVNTAQAKVDWIDKTNPIITLQNNGSSSQQSVSTAVTASDTGAPQSDLTFVHAWSNSSSTVPTTWTPLPANAGGDRIATKSGVTGTWYLWVKVTDKAGNAATLISNPFLIDNTKPIGTVSYKPTGLTANNVTAMLSTNEPVTVTNTDAGKKEVVFTDNGQFQFEFRDAAGNVGTALAAVTWIDRSLPSAEVTLSPSGWTNGPVRVTIDAQGSPDRELTNFEVTGDAQVISQTVTQAVYEFTTNGSIHYTVRNVSTGIMNIDEVIIDNIDLIAPTGDFIYSTENATNQDVTVTLITQDETNGIVRILNNGGSPTYTFTENGSFTFDFEDEAGNLVHKTAIVNWIDKEAPLAQLTYSSSNWTKDPVEVNISFTDASSVAVTNNNGNRHYSFTENGTFTFEFRDSAGNEGQAVATVTYIDREAPIATVSYSHIGWTNQDVVATLVVEDNSGEPVQFLSTGGNTHTFTQNGTFTFVYRDTAGNEQEFVAAVDRIDKTAPVATIQYSENLKTRSDVRTTVLADEPITVIGNNGNTTYDFTSNGSYTFVVKDRAGNQNSVTATVNYIDRTPPLPRLSYSTSAPTKDDVIVTVDADEPFYVLNNNRAKQFVFKDNGTFTFYLQDIVGNLTEIQAAVSNINKTKAKVIASFSETLPTRNDVNVTLTSDQPLTYVGLIGNKVTFTNNGTRWIDAIDSLGNTYALRVDVTNIDREAPKFRFVGGEQLLIEVGNPVHPLADVSAIDNIDGDITSKINVSTNSINPQVPGEYTVVYRVTDRAGNESLLTRKAIVIAPTDFTIYVNSVKVQDTDVIVYGDAIQLSLFGHQGSNIIKWARGPKSIGDFKTNANRVSNGILPITEYGYYTLLIQDQERQLKLIRVYILPRQAS</sequence>
<evidence type="ECO:0008006" key="6">
    <source>
        <dbReference type="Google" id="ProtNLM"/>
    </source>
</evidence>
<comment type="caution">
    <text evidence="4">The sequence shown here is derived from an EMBL/GenBank/DDBJ whole genome shotgun (WGS) entry which is preliminary data.</text>
</comment>
<dbReference type="InterPro" id="IPR032179">
    <property type="entry name" value="Cry22Aa_Ig-like"/>
</dbReference>
<evidence type="ECO:0000313" key="5">
    <source>
        <dbReference type="Proteomes" id="UP001267290"/>
    </source>
</evidence>
<dbReference type="InterPro" id="IPR022038">
    <property type="entry name" value="Ig-like_bact"/>
</dbReference>
<feature type="signal peptide" evidence="1">
    <location>
        <begin position="1"/>
        <end position="26"/>
    </location>
</feature>
<dbReference type="Pfam" id="PF12245">
    <property type="entry name" value="Big_3_2"/>
    <property type="match status" value="1"/>
</dbReference>
<dbReference type="Proteomes" id="UP001267290">
    <property type="component" value="Unassembled WGS sequence"/>
</dbReference>
<name>A0ABU1P6Z8_9BACL</name>
<keyword evidence="5" id="KW-1185">Reference proteome</keyword>
<dbReference type="RefSeq" id="WP_310502702.1">
    <property type="nucleotide sequence ID" value="NZ_JAVDSB010000028.1"/>
</dbReference>
<protein>
    <recommendedName>
        <fullName evidence="6">DUF5011 domain-containing protein</fullName>
    </recommendedName>
</protein>
<evidence type="ECO:0000256" key="1">
    <source>
        <dbReference type="SAM" id="SignalP"/>
    </source>
</evidence>
<dbReference type="EMBL" id="JAVDSB010000028">
    <property type="protein sequence ID" value="MDR6555359.1"/>
    <property type="molecule type" value="Genomic_DNA"/>
</dbReference>
<reference evidence="4 5" key="1">
    <citation type="submission" date="2023-07" db="EMBL/GenBank/DDBJ databases">
        <title>Sorghum-associated microbial communities from plants grown in Nebraska, USA.</title>
        <authorList>
            <person name="Schachtman D."/>
        </authorList>
    </citation>
    <scope>NUCLEOTIDE SEQUENCE [LARGE SCALE GENOMIC DNA]</scope>
    <source>
        <strain evidence="4 5">CC258</strain>
    </source>
</reference>
<feature type="domain" description="Ig-like" evidence="2">
    <location>
        <begin position="638"/>
        <end position="669"/>
    </location>
</feature>
<dbReference type="Pfam" id="PF16403">
    <property type="entry name" value="Bact_surface_Ig-like"/>
    <property type="match status" value="1"/>
</dbReference>
<evidence type="ECO:0000259" key="2">
    <source>
        <dbReference type="Pfam" id="PF12245"/>
    </source>
</evidence>
<organism evidence="4 5">
    <name type="scientific">Paenibacillus qinlingensis</name>
    <dbReference type="NCBI Taxonomy" id="1837343"/>
    <lineage>
        <taxon>Bacteria</taxon>
        <taxon>Bacillati</taxon>
        <taxon>Bacillota</taxon>
        <taxon>Bacilli</taxon>
        <taxon>Bacillales</taxon>
        <taxon>Paenibacillaceae</taxon>
        <taxon>Paenibacillus</taxon>
    </lineage>
</organism>
<gene>
    <name evidence="4" type="ORF">J2736_006621</name>
</gene>
<keyword evidence="1" id="KW-0732">Signal</keyword>
<evidence type="ECO:0000259" key="3">
    <source>
        <dbReference type="Pfam" id="PF16403"/>
    </source>
</evidence>
<accession>A0ABU1P6Z8</accession>
<dbReference type="InterPro" id="IPR013783">
    <property type="entry name" value="Ig-like_fold"/>
</dbReference>
<feature type="chain" id="PRO_5046589188" description="DUF5011 domain-containing protein" evidence="1">
    <location>
        <begin position="27"/>
        <end position="1703"/>
    </location>
</feature>
<dbReference type="Gene3D" id="2.60.40.10">
    <property type="entry name" value="Immunoglobulins"/>
    <property type="match status" value="2"/>
</dbReference>
<proteinExistence type="predicted"/>
<evidence type="ECO:0000313" key="4">
    <source>
        <dbReference type="EMBL" id="MDR6555359.1"/>
    </source>
</evidence>